<dbReference type="PANTHER" id="PTHR47972:SF50">
    <property type="entry name" value="KINESIN-LIKE PROTEIN KIN-14P"/>
    <property type="match status" value="1"/>
</dbReference>
<dbReference type="AlphaFoldDB" id="A0A6D2K1A9"/>
<dbReference type="SMART" id="SM00129">
    <property type="entry name" value="KISc"/>
    <property type="match status" value="1"/>
</dbReference>
<dbReference type="InterPro" id="IPR027640">
    <property type="entry name" value="Kinesin-like_fam"/>
</dbReference>
<dbReference type="Pfam" id="PF00225">
    <property type="entry name" value="Kinesin"/>
    <property type="match status" value="1"/>
</dbReference>
<evidence type="ECO:0000256" key="4">
    <source>
        <dbReference type="ARBA" id="ARBA00022840"/>
    </source>
</evidence>
<dbReference type="Proteomes" id="UP000467841">
    <property type="component" value="Unassembled WGS sequence"/>
</dbReference>
<evidence type="ECO:0000313" key="11">
    <source>
        <dbReference type="EMBL" id="CAA7043180.1"/>
    </source>
</evidence>
<feature type="domain" description="Kinesin motor" evidence="10">
    <location>
        <begin position="429"/>
        <end position="758"/>
    </location>
</feature>
<feature type="compositionally biased region" description="Polar residues" evidence="9">
    <location>
        <begin position="818"/>
        <end position="828"/>
    </location>
</feature>
<keyword evidence="2" id="KW-0493">Microtubule</keyword>
<keyword evidence="6 7" id="KW-0505">Motor protein</keyword>
<evidence type="ECO:0000256" key="2">
    <source>
        <dbReference type="ARBA" id="ARBA00022701"/>
    </source>
</evidence>
<gene>
    <name evidence="11" type="ORF">MERR_LOCUS30415</name>
</gene>
<keyword evidence="5 8" id="KW-0175">Coiled coil</keyword>
<dbReference type="InterPro" id="IPR036961">
    <property type="entry name" value="Kinesin_motor_dom_sf"/>
</dbReference>
<feature type="compositionally biased region" description="Low complexity" evidence="9">
    <location>
        <begin position="893"/>
        <end position="903"/>
    </location>
</feature>
<reference evidence="11" key="1">
    <citation type="submission" date="2020-01" db="EMBL/GenBank/DDBJ databases">
        <authorList>
            <person name="Mishra B."/>
        </authorList>
    </citation>
    <scope>NUCLEOTIDE SEQUENCE [LARGE SCALE GENOMIC DNA]</scope>
</reference>
<proteinExistence type="inferred from homology"/>
<name>A0A6D2K1A9_9BRAS</name>
<dbReference type="EMBL" id="CACVBM020001274">
    <property type="protein sequence ID" value="CAA7043180.1"/>
    <property type="molecule type" value="Genomic_DNA"/>
</dbReference>
<dbReference type="PRINTS" id="PR00380">
    <property type="entry name" value="KINESINHEAVY"/>
</dbReference>
<dbReference type="GO" id="GO:0003777">
    <property type="term" value="F:microtubule motor activity"/>
    <property type="evidence" value="ECO:0007669"/>
    <property type="project" value="InterPro"/>
</dbReference>
<dbReference type="Gene3D" id="1.20.5.170">
    <property type="match status" value="1"/>
</dbReference>
<feature type="compositionally biased region" description="Polar residues" evidence="9">
    <location>
        <begin position="55"/>
        <end position="69"/>
    </location>
</feature>
<comment type="caution">
    <text evidence="11">The sequence shown here is derived from an EMBL/GenBank/DDBJ whole genome shotgun (WGS) entry which is preliminary data.</text>
</comment>
<feature type="compositionally biased region" description="Low complexity" evidence="9">
    <location>
        <begin position="34"/>
        <end position="45"/>
    </location>
</feature>
<evidence type="ECO:0000256" key="7">
    <source>
        <dbReference type="PROSITE-ProRule" id="PRU00283"/>
    </source>
</evidence>
<evidence type="ECO:0000256" key="1">
    <source>
        <dbReference type="ARBA" id="ARBA00010899"/>
    </source>
</evidence>
<evidence type="ECO:0000256" key="6">
    <source>
        <dbReference type="ARBA" id="ARBA00023175"/>
    </source>
</evidence>
<feature type="compositionally biased region" description="Polar residues" evidence="9">
    <location>
        <begin position="1"/>
        <end position="14"/>
    </location>
</feature>
<keyword evidence="3 7" id="KW-0547">Nucleotide-binding</keyword>
<dbReference type="PANTHER" id="PTHR47972">
    <property type="entry name" value="KINESIN-LIKE PROTEIN KLP-3"/>
    <property type="match status" value="1"/>
</dbReference>
<evidence type="ECO:0000256" key="9">
    <source>
        <dbReference type="SAM" id="MobiDB-lite"/>
    </source>
</evidence>
<comment type="similarity">
    <text evidence="1">Belongs to the TRAFAC class myosin-kinesin ATPase superfamily. Kinesin family. KIN-14 subfamily.</text>
</comment>
<dbReference type="InterPro" id="IPR027417">
    <property type="entry name" value="P-loop_NTPase"/>
</dbReference>
<evidence type="ECO:0000256" key="5">
    <source>
        <dbReference type="ARBA" id="ARBA00023054"/>
    </source>
</evidence>
<dbReference type="GO" id="GO:0005874">
    <property type="term" value="C:microtubule"/>
    <property type="evidence" value="ECO:0007669"/>
    <property type="project" value="UniProtKB-KW"/>
</dbReference>
<dbReference type="GO" id="GO:0007018">
    <property type="term" value="P:microtubule-based movement"/>
    <property type="evidence" value="ECO:0007669"/>
    <property type="project" value="InterPro"/>
</dbReference>
<evidence type="ECO:0000259" key="10">
    <source>
        <dbReference type="PROSITE" id="PS50067"/>
    </source>
</evidence>
<accession>A0A6D2K1A9</accession>
<feature type="region of interest" description="Disordered" evidence="9">
    <location>
        <begin position="1"/>
        <end position="75"/>
    </location>
</feature>
<dbReference type="FunFam" id="3.40.850.10:FF:000044">
    <property type="entry name" value="p-loop containing nucleoside triphosphate hydrolases superfamily protein"/>
    <property type="match status" value="1"/>
</dbReference>
<sequence length="948" mass="105749">MNSMRDQTGSPYGDSTTPRSPFSPFSNLADSKTPRSPFSPFSPLSGDERPKSFQEVLTSSGTLDPSSPGSMHHGGHKFHEVFQMKQGRYDLHASKISEMMKSNSLDNAPTQSLLSVVNGILDESIERKNGEIPQRVACLLRKVVQEIERRISTQAEHLRTQNNIFKTREEKYQSRIKVLEALASGSGEEHETEKAKWEEQWKSEEEDMAKLSKENDQFNIEISALRQELETTKKAYEQQCSKMETQTMAATTGLESKLKELELSGKEANTAKTALEERVNELEQMGKDANSAKMTLEEKIKELQEMEKETRTANTSLEGKIQELEQNIISWKNKVKEMEEKSESNLQRWSQKEVSYRNFIDHQSQALQELRSYSRSIKQEISKVQENYTEQFSQLGKKLIELSNAAENYHAVLTENRKLFNELQELKGNIRVFCRVRPFLPSQGAPNTVVEYVGDDGELVVTNPTRLGKDGLRQFRFNKVYSPSATQADVFTDIKPLVRSVLDGFNVCIFAYGQTGSGKTYTMTGPDDSSEEDWGVNYRALNDLFKISQSRKGNINYEVGVQMVEIYNEQCVAILFLVCLDLHTLGILSTTSQNGLAVPDASMFPVTSTSDVITLMDIGLQNRAVGSTALNERSSRSHSIVTVHVRGTDTKTGSVLYGNLHLVDLAGSERVDRSEVKGDRLREAQHINKSLSSLGDVIFSLASKSSHIPYRNSKLTQILQSSLGGRAKTLMFVQLNPDATSYSESMSTLKFAERVSGVELGAAKSSKDGKDVRDLMEQLASLKDTIARKDEEIERLQSAKDVQHPQRVQKPMLRRKSFGQTDDINSDTSMEDSRSFQQSRHSLTDGESFTSSVEGEYEERLSEATSDVASVGTQGSPMDAAKRPPKISERAKSTTSRSTSITRPLDKLRKVATRTTSTVAKVTSGLSSSSIKKTGGASSLAKSSKRWA</sequence>
<dbReference type="Gene3D" id="3.40.850.10">
    <property type="entry name" value="Kinesin motor domain"/>
    <property type="match status" value="1"/>
</dbReference>
<protein>
    <recommendedName>
        <fullName evidence="10">Kinesin motor domain-containing protein</fullName>
    </recommendedName>
</protein>
<feature type="compositionally biased region" description="Polar residues" evidence="9">
    <location>
        <begin position="835"/>
        <end position="853"/>
    </location>
</feature>
<feature type="compositionally biased region" description="Polar residues" evidence="9">
    <location>
        <begin position="863"/>
        <end position="876"/>
    </location>
</feature>
<dbReference type="PROSITE" id="PS50067">
    <property type="entry name" value="KINESIN_MOTOR_2"/>
    <property type="match status" value="1"/>
</dbReference>
<feature type="coiled-coil region" evidence="8">
    <location>
        <begin position="194"/>
        <end position="341"/>
    </location>
</feature>
<dbReference type="SUPFAM" id="SSF52540">
    <property type="entry name" value="P-loop containing nucleoside triphosphate hydrolases"/>
    <property type="match status" value="1"/>
</dbReference>
<dbReference type="GO" id="GO:0005524">
    <property type="term" value="F:ATP binding"/>
    <property type="evidence" value="ECO:0007669"/>
    <property type="project" value="UniProtKB-UniRule"/>
</dbReference>
<feature type="compositionally biased region" description="Polar residues" evidence="9">
    <location>
        <begin position="913"/>
        <end position="942"/>
    </location>
</feature>
<dbReference type="GO" id="GO:0008017">
    <property type="term" value="F:microtubule binding"/>
    <property type="evidence" value="ECO:0007669"/>
    <property type="project" value="InterPro"/>
</dbReference>
<organism evidence="11 12">
    <name type="scientific">Microthlaspi erraticum</name>
    <dbReference type="NCBI Taxonomy" id="1685480"/>
    <lineage>
        <taxon>Eukaryota</taxon>
        <taxon>Viridiplantae</taxon>
        <taxon>Streptophyta</taxon>
        <taxon>Embryophyta</taxon>
        <taxon>Tracheophyta</taxon>
        <taxon>Spermatophyta</taxon>
        <taxon>Magnoliopsida</taxon>
        <taxon>eudicotyledons</taxon>
        <taxon>Gunneridae</taxon>
        <taxon>Pentapetalae</taxon>
        <taxon>rosids</taxon>
        <taxon>malvids</taxon>
        <taxon>Brassicales</taxon>
        <taxon>Brassicaceae</taxon>
        <taxon>Coluteocarpeae</taxon>
        <taxon>Microthlaspi</taxon>
    </lineage>
</organism>
<feature type="compositionally biased region" description="Basic and acidic residues" evidence="9">
    <location>
        <begin position="880"/>
        <end position="892"/>
    </location>
</feature>
<keyword evidence="12" id="KW-1185">Reference proteome</keyword>
<feature type="compositionally biased region" description="Low complexity" evidence="9">
    <location>
        <begin position="15"/>
        <end position="26"/>
    </location>
</feature>
<dbReference type="InterPro" id="IPR001752">
    <property type="entry name" value="Kinesin_motor_dom"/>
</dbReference>
<evidence type="ECO:0000313" key="12">
    <source>
        <dbReference type="Proteomes" id="UP000467841"/>
    </source>
</evidence>
<evidence type="ECO:0000256" key="8">
    <source>
        <dbReference type="SAM" id="Coils"/>
    </source>
</evidence>
<evidence type="ECO:0000256" key="3">
    <source>
        <dbReference type="ARBA" id="ARBA00022741"/>
    </source>
</evidence>
<feature type="binding site" evidence="7">
    <location>
        <begin position="513"/>
        <end position="520"/>
    </location>
    <ligand>
        <name>ATP</name>
        <dbReference type="ChEBI" id="CHEBI:30616"/>
    </ligand>
</feature>
<keyword evidence="4 7" id="KW-0067">ATP-binding</keyword>
<dbReference type="OrthoDB" id="3176171at2759"/>
<feature type="region of interest" description="Disordered" evidence="9">
    <location>
        <begin position="796"/>
        <end position="948"/>
    </location>
</feature>